<dbReference type="PANTHER" id="PTHR43546:SF3">
    <property type="entry name" value="UPF0173 METAL-DEPENDENT HYDROLASE MJ1163"/>
    <property type="match status" value="1"/>
</dbReference>
<comment type="caution">
    <text evidence="2">The sequence shown here is derived from an EMBL/GenBank/DDBJ whole genome shotgun (WGS) entry which is preliminary data.</text>
</comment>
<dbReference type="Pfam" id="PF13483">
    <property type="entry name" value="Lactamase_B_3"/>
    <property type="match status" value="1"/>
</dbReference>
<dbReference type="Proteomes" id="UP000198319">
    <property type="component" value="Unassembled WGS sequence"/>
</dbReference>
<dbReference type="InterPro" id="IPR036866">
    <property type="entry name" value="RibonucZ/Hydroxyglut_hydro"/>
</dbReference>
<evidence type="ECO:0000313" key="5">
    <source>
        <dbReference type="Proteomes" id="UP000198319"/>
    </source>
</evidence>
<dbReference type="OrthoDB" id="5657199at2"/>
<dbReference type="EMBL" id="MIKE01000029">
    <property type="protein sequence ID" value="OHT43127.1"/>
    <property type="molecule type" value="Genomic_DNA"/>
</dbReference>
<dbReference type="AlphaFoldDB" id="A0A1S1IXN9"/>
<evidence type="ECO:0000259" key="1">
    <source>
        <dbReference type="Pfam" id="PF18456"/>
    </source>
</evidence>
<dbReference type="RefSeq" id="WP_017496631.1">
    <property type="nucleotide sequence ID" value="NZ_JASTTY010000013.1"/>
</dbReference>
<dbReference type="InterPro" id="IPR041141">
    <property type="entry name" value="CmlA_N"/>
</dbReference>
<sequence length="538" mass="62328">MATPKIYLKNNVQVEPLISNWYAWHHIIPPILTGFNVVNRYIPIMESYINDPSIHETAVKDPAFRGGPFIDLDKKHVDEVAALLENTKKMAAPLFEFTDAVKELDKLLKKKATGHLMQPLYKEVPSAIRGYVELYYDRHHRPDFRFYEPLIYASPYYVEDFQTVKLSLINKDADRPFIFSTPRLSNLEAALELKLPFKSKQIDELFKMKREPQTFEYIKELLNIDQNDEALFRDLFTTEEPKKYEKYTGDSMRIRYFGHACILIETKEHSIVLDPVLSYTYESDVSRFTYDDLPDEIDYVLITHGHHDHILMETMLQIRHKVKNIVVGKSIGGAIQDPSLNLLLRNLGFENIIELEELQTISAIDGIKITGIPFIGEHHDIHINSKLSYHVELDGYSLLAVADSCNQSPELYEHVHEIIGDVDVLFMGMECDGAPASWVYGPIFTTKQEREKDFSRRGRGSNYDEGIKMVNCFNVKEVYVYAMGEEPWVRHILDVEYTDESNPIVQSNMLIEDCRNRGIVAERLFAEKELFKQAVLLY</sequence>
<organism evidence="2 4">
    <name type="scientific">Flavobacterium tructae</name>
    <dbReference type="NCBI Taxonomy" id="1114873"/>
    <lineage>
        <taxon>Bacteria</taxon>
        <taxon>Pseudomonadati</taxon>
        <taxon>Bacteroidota</taxon>
        <taxon>Flavobacteriia</taxon>
        <taxon>Flavobacteriales</taxon>
        <taxon>Flavobacteriaceae</taxon>
        <taxon>Flavobacterium</taxon>
    </lineage>
</organism>
<reference evidence="4" key="2">
    <citation type="submission" date="2016-09" db="EMBL/GenBank/DDBJ databases">
        <authorList>
            <person name="Chen S."/>
            <person name="Walker E."/>
        </authorList>
    </citation>
    <scope>NUCLEOTIDE SEQUENCE [LARGE SCALE GENOMIC DNA]</scope>
    <source>
        <strain evidence="4">MSU</strain>
    </source>
</reference>
<dbReference type="Gene3D" id="3.60.15.10">
    <property type="entry name" value="Ribonuclease Z/Hydroxyacylglutathione hydrolase-like"/>
    <property type="match status" value="1"/>
</dbReference>
<name>A0A1S1IXN9_9FLAO</name>
<keyword evidence="5" id="KW-1185">Reference proteome</keyword>
<evidence type="ECO:0000313" key="4">
    <source>
        <dbReference type="Proteomes" id="UP000180252"/>
    </source>
</evidence>
<reference evidence="3 5" key="3">
    <citation type="submission" date="2016-11" db="EMBL/GenBank/DDBJ databases">
        <title>Whole genomes of Flavobacteriaceae.</title>
        <authorList>
            <person name="Stine C."/>
            <person name="Li C."/>
            <person name="Tadesse D."/>
        </authorList>
    </citation>
    <scope>NUCLEOTIDE SEQUENCE [LARGE SCALE GENOMIC DNA]</scope>
    <source>
        <strain evidence="3 5">ATCC BAA-2541</strain>
    </source>
</reference>
<dbReference type="Pfam" id="PF18456">
    <property type="entry name" value="CmlA_N"/>
    <property type="match status" value="1"/>
</dbReference>
<evidence type="ECO:0000313" key="2">
    <source>
        <dbReference type="EMBL" id="OHT43127.1"/>
    </source>
</evidence>
<dbReference type="SUPFAM" id="SSF56281">
    <property type="entry name" value="Metallo-hydrolase/oxidoreductase"/>
    <property type="match status" value="1"/>
</dbReference>
<dbReference type="STRING" id="1278819.BHE19_19335"/>
<dbReference type="EMBL" id="MUHG01000004">
    <property type="protein sequence ID" value="OXB21433.1"/>
    <property type="molecule type" value="Genomic_DNA"/>
</dbReference>
<accession>A0A1S1IXN9</accession>
<evidence type="ECO:0000313" key="3">
    <source>
        <dbReference type="EMBL" id="OXB21433.1"/>
    </source>
</evidence>
<dbReference type="InterPro" id="IPR050114">
    <property type="entry name" value="UPF0173_UPF0282_UlaG_hydrolase"/>
</dbReference>
<protein>
    <submittedName>
        <fullName evidence="2">Polyketide synthase</fullName>
    </submittedName>
</protein>
<proteinExistence type="predicted"/>
<feature type="domain" description="Diiron non-heme beta-hydroxylase N-terminal" evidence="1">
    <location>
        <begin position="7"/>
        <end position="239"/>
    </location>
</feature>
<dbReference type="PANTHER" id="PTHR43546">
    <property type="entry name" value="UPF0173 METAL-DEPENDENT HYDROLASE MJ1163-RELATED"/>
    <property type="match status" value="1"/>
</dbReference>
<dbReference type="Proteomes" id="UP000180252">
    <property type="component" value="Unassembled WGS sequence"/>
</dbReference>
<gene>
    <name evidence="3" type="ORF">B0A71_04235</name>
    <name evidence="2" type="ORF">BHE19_19335</name>
</gene>
<reference evidence="2" key="1">
    <citation type="submission" date="2016-09" db="EMBL/GenBank/DDBJ databases">
        <authorList>
            <person name="Capua I."/>
            <person name="De Benedictis P."/>
            <person name="Joannis T."/>
            <person name="Lombin L.H."/>
            <person name="Cattoli G."/>
        </authorList>
    </citation>
    <scope>NUCLEOTIDE SEQUENCE [LARGE SCALE GENOMIC DNA]</scope>
    <source>
        <strain evidence="2">MSU</strain>
    </source>
</reference>